<evidence type="ECO:0008006" key="3">
    <source>
        <dbReference type="Google" id="ProtNLM"/>
    </source>
</evidence>
<dbReference type="AlphaFoldDB" id="N4WCZ7"/>
<dbReference type="InterPro" id="IPR025716">
    <property type="entry name" value="Post-transcriptional_regulator"/>
</dbReference>
<dbReference type="PATRIC" id="fig|1308866.3.peg.1494"/>
<organism evidence="1 2">
    <name type="scientific">Gracilibacillus halophilus YIM-C55.5</name>
    <dbReference type="NCBI Taxonomy" id="1308866"/>
    <lineage>
        <taxon>Bacteria</taxon>
        <taxon>Bacillati</taxon>
        <taxon>Bacillota</taxon>
        <taxon>Bacilli</taxon>
        <taxon>Bacillales</taxon>
        <taxon>Bacillaceae</taxon>
        <taxon>Gracilibacillus</taxon>
    </lineage>
</organism>
<sequence>MCQTKQVSQWRSEVQEVLESKVSEFQLLDYQKTTTDDIWACLIDKVWKGDPEKKLYEVVQDVFHLHPSLYMTYLTQQSWQDTNLQASIDALFGDDES</sequence>
<comment type="caution">
    <text evidence="1">The sequence shown here is derived from an EMBL/GenBank/DDBJ whole genome shotgun (WGS) entry which is preliminary data.</text>
</comment>
<dbReference type="RefSeq" id="WP_003467433.1">
    <property type="nucleotide sequence ID" value="NZ_APML01000023.1"/>
</dbReference>
<name>N4WCZ7_9BACI</name>
<keyword evidence="2" id="KW-1185">Reference proteome</keyword>
<evidence type="ECO:0000313" key="1">
    <source>
        <dbReference type="EMBL" id="ENH97094.1"/>
    </source>
</evidence>
<evidence type="ECO:0000313" key="2">
    <source>
        <dbReference type="Proteomes" id="UP000012283"/>
    </source>
</evidence>
<dbReference type="Proteomes" id="UP000012283">
    <property type="component" value="Unassembled WGS sequence"/>
</dbReference>
<gene>
    <name evidence="1" type="ORF">J416_07392</name>
</gene>
<proteinExistence type="predicted"/>
<dbReference type="EMBL" id="APML01000023">
    <property type="protein sequence ID" value="ENH97094.1"/>
    <property type="molecule type" value="Genomic_DNA"/>
</dbReference>
<dbReference type="Pfam" id="PF13797">
    <property type="entry name" value="Post_transc_reg"/>
    <property type="match status" value="1"/>
</dbReference>
<protein>
    <recommendedName>
        <fullName evidence="3">Post-transcriptional regulator</fullName>
    </recommendedName>
</protein>
<dbReference type="OrthoDB" id="2990595at2"/>
<dbReference type="STRING" id="1308866.J416_07392"/>
<dbReference type="eggNOG" id="ENOG5032UP3">
    <property type="taxonomic scope" value="Bacteria"/>
</dbReference>
<reference evidence="1 2" key="1">
    <citation type="submission" date="2013-03" db="EMBL/GenBank/DDBJ databases">
        <title>Draft genome sequence of Gracibacillus halophilus YIM-C55.5, a moderately halophilic and thermophilic organism from the Xiaochaidamu salt lake.</title>
        <authorList>
            <person name="Sugumar T."/>
            <person name="Polireddy D.R."/>
            <person name="Antony A."/>
            <person name="Madhava Y.R."/>
            <person name="Sivakumar N."/>
        </authorList>
    </citation>
    <scope>NUCLEOTIDE SEQUENCE [LARGE SCALE GENOMIC DNA]</scope>
    <source>
        <strain evidence="1 2">YIM-C55.5</strain>
    </source>
</reference>
<accession>N4WCZ7</accession>